<reference evidence="2 3" key="1">
    <citation type="journal article" date="2024" name="BMC Genomics">
        <title>De novo assembly and annotation of Popillia japonica's genome with initial clues to its potential as an invasive pest.</title>
        <authorList>
            <person name="Cucini C."/>
            <person name="Boschi S."/>
            <person name="Funari R."/>
            <person name="Cardaioli E."/>
            <person name="Iannotti N."/>
            <person name="Marturano G."/>
            <person name="Paoli F."/>
            <person name="Bruttini M."/>
            <person name="Carapelli A."/>
            <person name="Frati F."/>
            <person name="Nardi F."/>
        </authorList>
    </citation>
    <scope>NUCLEOTIDE SEQUENCE [LARGE SCALE GENOMIC DNA]</scope>
    <source>
        <strain evidence="2">DMR45628</strain>
    </source>
</reference>
<dbReference type="EMBL" id="JASPKY010000001">
    <property type="protein sequence ID" value="KAK9759190.1"/>
    <property type="molecule type" value="Genomic_DNA"/>
</dbReference>
<dbReference type="AlphaFoldDB" id="A0AAW1NKY7"/>
<feature type="region of interest" description="Disordered" evidence="1">
    <location>
        <begin position="1"/>
        <end position="24"/>
    </location>
</feature>
<evidence type="ECO:0000313" key="3">
    <source>
        <dbReference type="Proteomes" id="UP001458880"/>
    </source>
</evidence>
<name>A0AAW1NKY7_POPJA</name>
<organism evidence="2 3">
    <name type="scientific">Popillia japonica</name>
    <name type="common">Japanese beetle</name>
    <dbReference type="NCBI Taxonomy" id="7064"/>
    <lineage>
        <taxon>Eukaryota</taxon>
        <taxon>Metazoa</taxon>
        <taxon>Ecdysozoa</taxon>
        <taxon>Arthropoda</taxon>
        <taxon>Hexapoda</taxon>
        <taxon>Insecta</taxon>
        <taxon>Pterygota</taxon>
        <taxon>Neoptera</taxon>
        <taxon>Endopterygota</taxon>
        <taxon>Coleoptera</taxon>
        <taxon>Polyphaga</taxon>
        <taxon>Scarabaeiformia</taxon>
        <taxon>Scarabaeidae</taxon>
        <taxon>Rutelinae</taxon>
        <taxon>Popillia</taxon>
    </lineage>
</organism>
<gene>
    <name evidence="2" type="ORF">QE152_g4</name>
</gene>
<keyword evidence="3" id="KW-1185">Reference proteome</keyword>
<dbReference type="Proteomes" id="UP001458880">
    <property type="component" value="Unassembled WGS sequence"/>
</dbReference>
<comment type="caution">
    <text evidence="2">The sequence shown here is derived from an EMBL/GenBank/DDBJ whole genome shotgun (WGS) entry which is preliminary data.</text>
</comment>
<accession>A0AAW1NKY7</accession>
<protein>
    <submittedName>
        <fullName evidence="2">Uncharacterized protein</fullName>
    </submittedName>
</protein>
<proteinExistence type="predicted"/>
<evidence type="ECO:0000256" key="1">
    <source>
        <dbReference type="SAM" id="MobiDB-lite"/>
    </source>
</evidence>
<evidence type="ECO:0000313" key="2">
    <source>
        <dbReference type="EMBL" id="KAK9759190.1"/>
    </source>
</evidence>
<sequence length="123" mass="14050">MPDQLEPTSRRKMGKRKERVDFSDYPSSLEDDNFSLASSGRSMELFGSLENLRNFESQMDESIASTSSIRSSIAATKFKGILKVKWTNLLHQLVPSDRALQQQNLSDIVQQIKSRDYVVVVYM</sequence>